<organism evidence="9">
    <name type="scientific">Medioppia subpectinata</name>
    <dbReference type="NCBI Taxonomy" id="1979941"/>
    <lineage>
        <taxon>Eukaryota</taxon>
        <taxon>Metazoa</taxon>
        <taxon>Ecdysozoa</taxon>
        <taxon>Arthropoda</taxon>
        <taxon>Chelicerata</taxon>
        <taxon>Arachnida</taxon>
        <taxon>Acari</taxon>
        <taxon>Acariformes</taxon>
        <taxon>Sarcoptiformes</taxon>
        <taxon>Oribatida</taxon>
        <taxon>Brachypylina</taxon>
        <taxon>Oppioidea</taxon>
        <taxon>Oppiidae</taxon>
        <taxon>Medioppia</taxon>
    </lineage>
</organism>
<dbReference type="InterPro" id="IPR036249">
    <property type="entry name" value="Thioredoxin-like_sf"/>
</dbReference>
<evidence type="ECO:0000313" key="10">
    <source>
        <dbReference type="Proteomes" id="UP000759131"/>
    </source>
</evidence>
<dbReference type="SFLD" id="SFLDG01205">
    <property type="entry name" value="AMPS.1"/>
    <property type="match status" value="1"/>
</dbReference>
<sequence length="216" mass="24779">MSSKPTLGYWASRGRGQPIRLLLKYAGVEFTDKRYTDPKGWQSDKYTLGLPFPNLPYYIDGDLKLTQFSAIMRYLGEKHKLVAVTGIDRHRALQDMAEQQVQDMMNGFLKVLFDPEGEAKPQAYITGTLEPQLALFAKFLADKLWFTGGQVSYVDFMAYEVLDWWRRYSPESVAKHPTVGQYLDRFEALPAIKAYQSSAEYNPWPAFGPRAKWTGK</sequence>
<dbReference type="FunFam" id="1.20.1050.10:FF:000101">
    <property type="entry name" value="Glutathione S-transferase Mu 4"/>
    <property type="match status" value="1"/>
</dbReference>
<dbReference type="InterPro" id="IPR050213">
    <property type="entry name" value="GST_superfamily"/>
</dbReference>
<evidence type="ECO:0000256" key="4">
    <source>
        <dbReference type="ARBA" id="ARBA00012452"/>
    </source>
</evidence>
<dbReference type="InterPro" id="IPR004045">
    <property type="entry name" value="Glutathione_S-Trfase_N"/>
</dbReference>
<dbReference type="Pfam" id="PF02798">
    <property type="entry name" value="GST_N"/>
    <property type="match status" value="1"/>
</dbReference>
<evidence type="ECO:0000256" key="3">
    <source>
        <dbReference type="ARBA" id="ARBA00011738"/>
    </source>
</evidence>
<dbReference type="PROSITE" id="PS50404">
    <property type="entry name" value="GST_NTER"/>
    <property type="match status" value="1"/>
</dbReference>
<evidence type="ECO:0000259" key="7">
    <source>
        <dbReference type="PROSITE" id="PS50404"/>
    </source>
</evidence>
<dbReference type="InterPro" id="IPR004046">
    <property type="entry name" value="GST_C"/>
</dbReference>
<evidence type="ECO:0000313" key="9">
    <source>
        <dbReference type="EMBL" id="CAD7622769.1"/>
    </source>
</evidence>
<evidence type="ECO:0000256" key="5">
    <source>
        <dbReference type="ARBA" id="ARBA00022679"/>
    </source>
</evidence>
<dbReference type="Pfam" id="PF14497">
    <property type="entry name" value="GST_C_3"/>
    <property type="match status" value="1"/>
</dbReference>
<protein>
    <recommendedName>
        <fullName evidence="4">glutathione transferase</fullName>
        <ecNumber evidence="4">2.5.1.18</ecNumber>
    </recommendedName>
</protein>
<reference evidence="9" key="1">
    <citation type="submission" date="2020-11" db="EMBL/GenBank/DDBJ databases">
        <authorList>
            <person name="Tran Van P."/>
        </authorList>
    </citation>
    <scope>NUCLEOTIDE SEQUENCE</scope>
</reference>
<comment type="function">
    <text evidence="1">Conjugation of reduced glutathione to a wide number of exogenous and endogenous hydrophobic electrophiles.</text>
</comment>
<name>A0A7R9KJ97_9ACAR</name>
<evidence type="ECO:0000259" key="8">
    <source>
        <dbReference type="PROSITE" id="PS50405"/>
    </source>
</evidence>
<comment type="similarity">
    <text evidence="2">Belongs to the GST superfamily. Mu family.</text>
</comment>
<dbReference type="GO" id="GO:0006749">
    <property type="term" value="P:glutathione metabolic process"/>
    <property type="evidence" value="ECO:0007669"/>
    <property type="project" value="TreeGrafter"/>
</dbReference>
<dbReference type="SFLD" id="SFLDS00019">
    <property type="entry name" value="Glutathione_Transferase_(cytos"/>
    <property type="match status" value="1"/>
</dbReference>
<dbReference type="SUPFAM" id="SSF47616">
    <property type="entry name" value="GST C-terminal domain-like"/>
    <property type="match status" value="1"/>
</dbReference>
<keyword evidence="5" id="KW-0808">Transferase</keyword>
<comment type="subunit">
    <text evidence="3">Homodimer.</text>
</comment>
<dbReference type="InterPro" id="IPR036282">
    <property type="entry name" value="Glutathione-S-Trfase_C_sf"/>
</dbReference>
<feature type="domain" description="GST C-terminal" evidence="8">
    <location>
        <begin position="87"/>
        <end position="207"/>
    </location>
</feature>
<dbReference type="InterPro" id="IPR010987">
    <property type="entry name" value="Glutathione-S-Trfase_C-like"/>
</dbReference>
<evidence type="ECO:0000256" key="6">
    <source>
        <dbReference type="ARBA" id="ARBA00047960"/>
    </source>
</evidence>
<dbReference type="GO" id="GO:0042178">
    <property type="term" value="P:xenobiotic catabolic process"/>
    <property type="evidence" value="ECO:0007669"/>
    <property type="project" value="UniProtKB-ARBA"/>
</dbReference>
<dbReference type="AlphaFoldDB" id="A0A7R9KJ97"/>
<dbReference type="SUPFAM" id="SSF52833">
    <property type="entry name" value="Thioredoxin-like"/>
    <property type="match status" value="1"/>
</dbReference>
<dbReference type="GO" id="GO:0004364">
    <property type="term" value="F:glutathione transferase activity"/>
    <property type="evidence" value="ECO:0007669"/>
    <property type="project" value="UniProtKB-EC"/>
</dbReference>
<dbReference type="EMBL" id="OC855851">
    <property type="protein sequence ID" value="CAD7622769.1"/>
    <property type="molecule type" value="Genomic_DNA"/>
</dbReference>
<evidence type="ECO:0000256" key="1">
    <source>
        <dbReference type="ARBA" id="ARBA00003701"/>
    </source>
</evidence>
<dbReference type="SFLD" id="SFLDG00363">
    <property type="entry name" value="AMPS_(cytGST):_Alpha-__Mu-__Pi"/>
    <property type="match status" value="1"/>
</dbReference>
<dbReference type="EMBL" id="CAJPIZ010001276">
    <property type="protein sequence ID" value="CAG2103199.1"/>
    <property type="molecule type" value="Genomic_DNA"/>
</dbReference>
<dbReference type="Gene3D" id="1.20.1050.130">
    <property type="match status" value="1"/>
</dbReference>
<dbReference type="InterPro" id="IPR040079">
    <property type="entry name" value="Glutathione_S-Trfase"/>
</dbReference>
<proteinExistence type="inferred from homology"/>
<dbReference type="Proteomes" id="UP000759131">
    <property type="component" value="Unassembled WGS sequence"/>
</dbReference>
<keyword evidence="10" id="KW-1185">Reference proteome</keyword>
<evidence type="ECO:0000256" key="2">
    <source>
        <dbReference type="ARBA" id="ARBA00005861"/>
    </source>
</evidence>
<accession>A0A7R9KJ97</accession>
<dbReference type="EC" id="2.5.1.18" evidence="4"/>
<gene>
    <name evidence="9" type="ORF">OSB1V03_LOCUS3232</name>
</gene>
<comment type="catalytic activity">
    <reaction evidence="6">
        <text>RX + glutathione = an S-substituted glutathione + a halide anion + H(+)</text>
        <dbReference type="Rhea" id="RHEA:16437"/>
        <dbReference type="ChEBI" id="CHEBI:15378"/>
        <dbReference type="ChEBI" id="CHEBI:16042"/>
        <dbReference type="ChEBI" id="CHEBI:17792"/>
        <dbReference type="ChEBI" id="CHEBI:57925"/>
        <dbReference type="ChEBI" id="CHEBI:90779"/>
        <dbReference type="EC" id="2.5.1.18"/>
    </reaction>
</comment>
<dbReference type="PANTHER" id="PTHR11571">
    <property type="entry name" value="GLUTATHIONE S-TRANSFERASE"/>
    <property type="match status" value="1"/>
</dbReference>
<dbReference type="OrthoDB" id="4951845at2759"/>
<dbReference type="PROSITE" id="PS50405">
    <property type="entry name" value="GST_CTER"/>
    <property type="match status" value="1"/>
</dbReference>
<dbReference type="PANTHER" id="PTHR11571:SF222">
    <property type="entry name" value="GLUTATHIONE TRANSFERASE"/>
    <property type="match status" value="1"/>
</dbReference>
<feature type="domain" description="GST N-terminal" evidence="7">
    <location>
        <begin position="3"/>
        <end position="83"/>
    </location>
</feature>